<evidence type="ECO:0000313" key="2">
    <source>
        <dbReference type="Proteomes" id="UP000446658"/>
    </source>
</evidence>
<dbReference type="Proteomes" id="UP000446658">
    <property type="component" value="Unassembled WGS sequence"/>
</dbReference>
<keyword evidence="2" id="KW-1185">Reference proteome</keyword>
<comment type="caution">
    <text evidence="1">The sequence shown here is derived from an EMBL/GenBank/DDBJ whole genome shotgun (WGS) entry which is preliminary data.</text>
</comment>
<dbReference type="EMBL" id="WLYX01000001">
    <property type="protein sequence ID" value="MTD32584.1"/>
    <property type="molecule type" value="Genomic_DNA"/>
</dbReference>
<proteinExistence type="predicted"/>
<evidence type="ECO:0000313" key="1">
    <source>
        <dbReference type="EMBL" id="MTD32584.1"/>
    </source>
</evidence>
<protein>
    <submittedName>
        <fullName evidence="1">Uncharacterized protein</fullName>
    </submittedName>
</protein>
<dbReference type="AlphaFoldDB" id="A0A844GCU1"/>
<reference evidence="1 2" key="1">
    <citation type="submission" date="2019-11" db="EMBL/GenBank/DDBJ databases">
        <title>Draft genome sequence of Paludibacterium sp. dN18-1.</title>
        <authorList>
            <person name="Im W.-T."/>
        </authorList>
    </citation>
    <scope>NUCLEOTIDE SEQUENCE [LARGE SCALE GENOMIC DNA]</scope>
    <source>
        <strain evidence="2">dN 18-1</strain>
    </source>
</reference>
<name>A0A844GCU1_9NEIS</name>
<dbReference type="RefSeq" id="WP_230369047.1">
    <property type="nucleotide sequence ID" value="NZ_WLYX01000001.1"/>
</dbReference>
<accession>A0A844GCU1</accession>
<organism evidence="1 2">
    <name type="scientific">Paludibacterium denitrificans</name>
    <dbReference type="NCBI Taxonomy" id="2675226"/>
    <lineage>
        <taxon>Bacteria</taxon>
        <taxon>Pseudomonadati</taxon>
        <taxon>Pseudomonadota</taxon>
        <taxon>Betaproteobacteria</taxon>
        <taxon>Neisseriales</taxon>
        <taxon>Chromobacteriaceae</taxon>
        <taxon>Paludibacterium</taxon>
    </lineage>
</organism>
<gene>
    <name evidence="1" type="ORF">GKE73_02525</name>
</gene>
<sequence>MKRAVFIKSQRGQMENLEFTRQRRADGNIHINQMVIRLTITLNPYVLPVHF</sequence>